<organism evidence="1 2">
    <name type="scientific">Halobellus clavatus</name>
    <dbReference type="NCBI Taxonomy" id="660517"/>
    <lineage>
        <taxon>Archaea</taxon>
        <taxon>Methanobacteriati</taxon>
        <taxon>Methanobacteriota</taxon>
        <taxon>Stenosarchaea group</taxon>
        <taxon>Halobacteria</taxon>
        <taxon>Halobacteriales</taxon>
        <taxon>Haloferacaceae</taxon>
        <taxon>Halobellus</taxon>
    </lineage>
</organism>
<dbReference type="Proteomes" id="UP000199170">
    <property type="component" value="Unassembled WGS sequence"/>
</dbReference>
<dbReference type="RefSeq" id="WP_089768615.1">
    <property type="nucleotide sequence ID" value="NZ_FNPB01000011.1"/>
</dbReference>
<evidence type="ECO:0000313" key="2">
    <source>
        <dbReference type="Proteomes" id="UP000199170"/>
    </source>
</evidence>
<dbReference type="OrthoDB" id="346005at2157"/>
<proteinExistence type="predicted"/>
<protein>
    <submittedName>
        <fullName evidence="1">Uncharacterized protein</fullName>
    </submittedName>
</protein>
<dbReference type="EMBL" id="FNPB01000011">
    <property type="protein sequence ID" value="SDY33270.1"/>
    <property type="molecule type" value="Genomic_DNA"/>
</dbReference>
<dbReference type="AlphaFoldDB" id="A0A1H3IZY6"/>
<gene>
    <name evidence="1" type="ORF">SAMN04487946_11198</name>
</gene>
<keyword evidence="2" id="KW-1185">Reference proteome</keyword>
<evidence type="ECO:0000313" key="1">
    <source>
        <dbReference type="EMBL" id="SDY33270.1"/>
    </source>
</evidence>
<sequence>MSTQPPTKILCHWSTMVDIATNVAIESNDQSHRVVIREWPDRPQVDVVHEQRVGAGDDWQTADLGEVHPLVHRSTTTLCTWVKTRYDRGIAMASYRNDTEHRVVIRPIEADNSFEVVHERHGPSEDTWTTVDDHQITA</sequence>
<accession>A0A1H3IZY6</accession>
<dbReference type="STRING" id="660517.SAMN04487946_11198"/>
<reference evidence="2" key="1">
    <citation type="submission" date="2016-10" db="EMBL/GenBank/DDBJ databases">
        <authorList>
            <person name="Varghese N."/>
            <person name="Submissions S."/>
        </authorList>
    </citation>
    <scope>NUCLEOTIDE SEQUENCE [LARGE SCALE GENOMIC DNA]</scope>
    <source>
        <strain evidence="2">CGMCC 1.10118</strain>
    </source>
</reference>
<name>A0A1H3IZY6_9EURY</name>